<protein>
    <submittedName>
        <fullName evidence="1">Uncharacterized protein</fullName>
    </submittedName>
</protein>
<sequence>MAMDDSVNSKRALAITTLLGALPHSIAITKKEDNINTGLSWIHAGLLYMICSGEYPYPIWLEPYIVTTELDACRRSIGVRTIAKGDSKFQIHTDLFQLAGRLTVAKQCQAWRSIRIGRQVPNVCVCLYGALLRVT</sequence>
<keyword evidence="2" id="KW-1185">Reference proteome</keyword>
<name>A0AAD6VR17_9AGAR</name>
<accession>A0AAD6VR17</accession>
<organism evidence="1 2">
    <name type="scientific">Mycena pura</name>
    <dbReference type="NCBI Taxonomy" id="153505"/>
    <lineage>
        <taxon>Eukaryota</taxon>
        <taxon>Fungi</taxon>
        <taxon>Dikarya</taxon>
        <taxon>Basidiomycota</taxon>
        <taxon>Agaricomycotina</taxon>
        <taxon>Agaricomycetes</taxon>
        <taxon>Agaricomycetidae</taxon>
        <taxon>Agaricales</taxon>
        <taxon>Marasmiineae</taxon>
        <taxon>Mycenaceae</taxon>
        <taxon>Mycena</taxon>
    </lineage>
</organism>
<comment type="caution">
    <text evidence="1">The sequence shown here is derived from an EMBL/GenBank/DDBJ whole genome shotgun (WGS) entry which is preliminary data.</text>
</comment>
<gene>
    <name evidence="1" type="ORF">GGX14DRAFT_389632</name>
</gene>
<evidence type="ECO:0000313" key="2">
    <source>
        <dbReference type="Proteomes" id="UP001219525"/>
    </source>
</evidence>
<dbReference type="AlphaFoldDB" id="A0AAD6VR17"/>
<proteinExistence type="predicted"/>
<evidence type="ECO:0000313" key="1">
    <source>
        <dbReference type="EMBL" id="KAJ7220264.1"/>
    </source>
</evidence>
<dbReference type="Proteomes" id="UP001219525">
    <property type="component" value="Unassembled WGS sequence"/>
</dbReference>
<dbReference type="EMBL" id="JARJCW010000010">
    <property type="protein sequence ID" value="KAJ7220264.1"/>
    <property type="molecule type" value="Genomic_DNA"/>
</dbReference>
<reference evidence="1" key="1">
    <citation type="submission" date="2023-03" db="EMBL/GenBank/DDBJ databases">
        <title>Massive genome expansion in bonnet fungi (Mycena s.s.) driven by repeated elements and novel gene families across ecological guilds.</title>
        <authorList>
            <consortium name="Lawrence Berkeley National Laboratory"/>
            <person name="Harder C.B."/>
            <person name="Miyauchi S."/>
            <person name="Viragh M."/>
            <person name="Kuo A."/>
            <person name="Thoen E."/>
            <person name="Andreopoulos B."/>
            <person name="Lu D."/>
            <person name="Skrede I."/>
            <person name="Drula E."/>
            <person name="Henrissat B."/>
            <person name="Morin E."/>
            <person name="Kohler A."/>
            <person name="Barry K."/>
            <person name="LaButti K."/>
            <person name="Morin E."/>
            <person name="Salamov A."/>
            <person name="Lipzen A."/>
            <person name="Mereny Z."/>
            <person name="Hegedus B."/>
            <person name="Baldrian P."/>
            <person name="Stursova M."/>
            <person name="Weitz H."/>
            <person name="Taylor A."/>
            <person name="Grigoriev I.V."/>
            <person name="Nagy L.G."/>
            <person name="Martin F."/>
            <person name="Kauserud H."/>
        </authorList>
    </citation>
    <scope>NUCLEOTIDE SEQUENCE</scope>
    <source>
        <strain evidence="1">9144</strain>
    </source>
</reference>